<evidence type="ECO:0000256" key="4">
    <source>
        <dbReference type="PROSITE-ProRule" id="PRU00473"/>
    </source>
</evidence>
<sequence length="269" mass="28282">MNMRLKPLLAARLTTGVLAGLLAITAAAQNTAPAPAAPEPGQVLASGTVPDEATKAAVLAKLRELYGADKVVDQIAVGPVAMPANWNDYVQKLITPDLRQISRGQLKIDGNTVSLRGEVANEAVRQKIAGTVAASLNPTYTVNNGLRVSAADQAVLDRTLANRTIEFESGQATLTPAGRAILDEMVAAMQKLKGRKIEIIGHTDSAGLRASNVNLSQARAATVKSYLAAHGIPEELLSASGQGPDRPIASNDTADGRARNRRIEFRLAQ</sequence>
<keyword evidence="3" id="KW-0998">Cell outer membrane</keyword>
<dbReference type="PRINTS" id="PR01023">
    <property type="entry name" value="NAFLGMOTY"/>
</dbReference>
<name>A0ABX6FJC1_9BURK</name>
<gene>
    <name evidence="8" type="ORF">GO485_00425</name>
</gene>
<evidence type="ECO:0000256" key="5">
    <source>
        <dbReference type="SAM" id="MobiDB-lite"/>
    </source>
</evidence>
<dbReference type="InterPro" id="IPR036737">
    <property type="entry name" value="OmpA-like_sf"/>
</dbReference>
<dbReference type="InterPro" id="IPR007055">
    <property type="entry name" value="BON_dom"/>
</dbReference>
<protein>
    <submittedName>
        <fullName evidence="8">OmpA family protein</fullName>
    </submittedName>
</protein>
<feature type="domain" description="OmpA-like" evidence="7">
    <location>
        <begin position="154"/>
        <end position="269"/>
    </location>
</feature>
<feature type="region of interest" description="Disordered" evidence="5">
    <location>
        <begin position="237"/>
        <end position="260"/>
    </location>
</feature>
<dbReference type="Gene3D" id="3.30.1330.60">
    <property type="entry name" value="OmpA-like domain"/>
    <property type="match status" value="1"/>
</dbReference>
<evidence type="ECO:0000313" key="9">
    <source>
        <dbReference type="Proteomes" id="UP000437862"/>
    </source>
</evidence>
<keyword evidence="2 4" id="KW-0472">Membrane</keyword>
<dbReference type="SUPFAM" id="SSF103088">
    <property type="entry name" value="OmpA-like"/>
    <property type="match status" value="1"/>
</dbReference>
<dbReference type="InterPro" id="IPR006665">
    <property type="entry name" value="OmpA-like"/>
</dbReference>
<evidence type="ECO:0000259" key="7">
    <source>
        <dbReference type="PROSITE" id="PS51123"/>
    </source>
</evidence>
<dbReference type="Pfam" id="PF00691">
    <property type="entry name" value="OmpA"/>
    <property type="match status" value="1"/>
</dbReference>
<evidence type="ECO:0000313" key="8">
    <source>
        <dbReference type="EMBL" id="QGZ37670.1"/>
    </source>
</evidence>
<accession>A0ABX6FJC1</accession>
<dbReference type="EMBL" id="CP046904">
    <property type="protein sequence ID" value="QGZ37670.1"/>
    <property type="molecule type" value="Genomic_DNA"/>
</dbReference>
<feature type="chain" id="PRO_5045108117" evidence="6">
    <location>
        <begin position="29"/>
        <end position="269"/>
    </location>
</feature>
<dbReference type="CDD" id="cd07185">
    <property type="entry name" value="OmpA_C-like"/>
    <property type="match status" value="1"/>
</dbReference>
<dbReference type="PROSITE" id="PS51123">
    <property type="entry name" value="OMPA_2"/>
    <property type="match status" value="1"/>
</dbReference>
<dbReference type="PANTHER" id="PTHR30329">
    <property type="entry name" value="STATOR ELEMENT OF FLAGELLAR MOTOR COMPLEX"/>
    <property type="match status" value="1"/>
</dbReference>
<dbReference type="InterPro" id="IPR006664">
    <property type="entry name" value="OMP_bac"/>
</dbReference>
<reference evidence="8 9" key="1">
    <citation type="submission" date="2019-12" db="EMBL/GenBank/DDBJ databases">
        <title>Draft Genome Sequences of Six Type Strains of the Genus Massilia.</title>
        <authorList>
            <person name="Miess H."/>
            <person name="Frediansyah A."/>
            <person name="Goeker M."/>
            <person name="Gross H."/>
        </authorList>
    </citation>
    <scope>NUCLEOTIDE SEQUENCE [LARGE SCALE GENOMIC DNA]</scope>
    <source>
        <strain evidence="8 9">DSM 26639</strain>
    </source>
</reference>
<proteinExistence type="predicted"/>
<comment type="subcellular location">
    <subcellularLocation>
        <location evidence="1">Cell outer membrane</location>
    </subcellularLocation>
</comment>
<evidence type="ECO:0000256" key="1">
    <source>
        <dbReference type="ARBA" id="ARBA00004442"/>
    </source>
</evidence>
<dbReference type="Proteomes" id="UP000437862">
    <property type="component" value="Chromosome"/>
</dbReference>
<organism evidence="8 9">
    <name type="scientific">Pseudoduganella flava</name>
    <dbReference type="NCBI Taxonomy" id="871742"/>
    <lineage>
        <taxon>Bacteria</taxon>
        <taxon>Pseudomonadati</taxon>
        <taxon>Pseudomonadota</taxon>
        <taxon>Betaproteobacteria</taxon>
        <taxon>Burkholderiales</taxon>
        <taxon>Oxalobacteraceae</taxon>
        <taxon>Telluria group</taxon>
        <taxon>Pseudoduganella</taxon>
    </lineage>
</organism>
<evidence type="ECO:0000256" key="2">
    <source>
        <dbReference type="ARBA" id="ARBA00023136"/>
    </source>
</evidence>
<keyword evidence="9" id="KW-1185">Reference proteome</keyword>
<dbReference type="Gene3D" id="3.40.1520.20">
    <property type="match status" value="1"/>
</dbReference>
<evidence type="ECO:0000256" key="6">
    <source>
        <dbReference type="SAM" id="SignalP"/>
    </source>
</evidence>
<dbReference type="PANTHER" id="PTHR30329:SF21">
    <property type="entry name" value="LIPOPROTEIN YIAD-RELATED"/>
    <property type="match status" value="1"/>
</dbReference>
<dbReference type="Pfam" id="PF04972">
    <property type="entry name" value="BON"/>
    <property type="match status" value="1"/>
</dbReference>
<dbReference type="InterPro" id="IPR050330">
    <property type="entry name" value="Bact_OuterMem_StrucFunc"/>
</dbReference>
<dbReference type="PRINTS" id="PR01021">
    <property type="entry name" value="OMPADOMAIN"/>
</dbReference>
<feature type="signal peptide" evidence="6">
    <location>
        <begin position="1"/>
        <end position="28"/>
    </location>
</feature>
<keyword evidence="6" id="KW-0732">Signal</keyword>
<evidence type="ECO:0000256" key="3">
    <source>
        <dbReference type="ARBA" id="ARBA00023237"/>
    </source>
</evidence>